<gene>
    <name evidence="7" type="primary">cfaS</name>
    <name evidence="7" type="ORF">GCM10009332_03700</name>
</gene>
<dbReference type="RefSeq" id="WP_188917257.1">
    <property type="nucleotide sequence ID" value="NZ_BMPZ01000001.1"/>
</dbReference>
<keyword evidence="3" id="KW-0808">Transferase</keyword>
<keyword evidence="2" id="KW-0489">Methyltransferase</keyword>
<keyword evidence="4" id="KW-0949">S-adenosyl-L-methionine</keyword>
<keyword evidence="5" id="KW-0443">Lipid metabolism</keyword>
<proteinExistence type="inferred from homology"/>
<evidence type="ECO:0000256" key="1">
    <source>
        <dbReference type="ARBA" id="ARBA00010815"/>
    </source>
</evidence>
<dbReference type="CDD" id="cd02440">
    <property type="entry name" value="AdoMet_MTases"/>
    <property type="match status" value="1"/>
</dbReference>
<comment type="similarity">
    <text evidence="1">Belongs to the CFA/CMAS family.</text>
</comment>
<dbReference type="PANTHER" id="PTHR43667:SF2">
    <property type="entry name" value="FATTY ACID C-METHYL TRANSFERASE"/>
    <property type="match status" value="1"/>
</dbReference>
<dbReference type="Gene3D" id="3.40.50.150">
    <property type="entry name" value="Vaccinia Virus protein VP39"/>
    <property type="match status" value="1"/>
</dbReference>
<dbReference type="Pfam" id="PF02353">
    <property type="entry name" value="CMAS"/>
    <property type="match status" value="1"/>
</dbReference>
<evidence type="ECO:0000313" key="7">
    <source>
        <dbReference type="EMBL" id="GGI69831.1"/>
    </source>
</evidence>
<evidence type="ECO:0000256" key="3">
    <source>
        <dbReference type="ARBA" id="ARBA00022679"/>
    </source>
</evidence>
<dbReference type="InterPro" id="IPR003333">
    <property type="entry name" value="CMAS"/>
</dbReference>
<dbReference type="SUPFAM" id="SSF53335">
    <property type="entry name" value="S-adenosyl-L-methionine-dependent methyltransferases"/>
    <property type="match status" value="1"/>
</dbReference>
<comment type="caution">
    <text evidence="7">The sequence shown here is derived from an EMBL/GenBank/DDBJ whole genome shotgun (WGS) entry which is preliminary data.</text>
</comment>
<evidence type="ECO:0000256" key="2">
    <source>
        <dbReference type="ARBA" id="ARBA00022603"/>
    </source>
</evidence>
<reference evidence="7" key="1">
    <citation type="journal article" date="2014" name="Int. J. Syst. Evol. Microbiol.">
        <title>Complete genome sequence of Corynebacterium casei LMG S-19264T (=DSM 44701T), isolated from a smear-ripened cheese.</title>
        <authorList>
            <consortium name="US DOE Joint Genome Institute (JGI-PGF)"/>
            <person name="Walter F."/>
            <person name="Albersmeier A."/>
            <person name="Kalinowski J."/>
            <person name="Ruckert C."/>
        </authorList>
    </citation>
    <scope>NUCLEOTIDE SEQUENCE</scope>
    <source>
        <strain evidence="7">JCM 30804</strain>
    </source>
</reference>
<evidence type="ECO:0000256" key="4">
    <source>
        <dbReference type="ARBA" id="ARBA00022691"/>
    </source>
</evidence>
<accession>A0A917N6W4</accession>
<reference evidence="7" key="2">
    <citation type="submission" date="2020-09" db="EMBL/GenBank/DDBJ databases">
        <authorList>
            <person name="Sun Q."/>
            <person name="Ohkuma M."/>
        </authorList>
    </citation>
    <scope>NUCLEOTIDE SEQUENCE</scope>
    <source>
        <strain evidence="7">JCM 30804</strain>
    </source>
</reference>
<evidence type="ECO:0000256" key="5">
    <source>
        <dbReference type="ARBA" id="ARBA00023098"/>
    </source>
</evidence>
<sequence>MENVVNPTEVREGSWLENGCKSILLKVLPHLKVGFVELFDGKDCYRFGNANSNLKAQIRVKTPRFYRDMLLGGSIGAGESYIQGCWDSDNVTQVIQVFALNLPLIDKIEKKFAWLSRIAFRIEHLSHRNSKTGSKKNILAHYDLGNEMYQSFLDPEMLYSSAIYPDASTSLEAGQQAKLQRICEKLALKPGMTLLEIGTGWGALAIYAAKNFGVHVTTTTISDAQHEYAMKRIEEEGLQNQVTLLDWDYRLLEGQYDRVVSIEMIEAVGHEYLKGFFAKLDQLLKPNGKMLIQAITIADQRYDSYRKSTDFIQKYIFPGGCLPCISVMSKHIAEQTSMMIESIDDIGLDYARTLNDWHHNFDQAKAQILQQGYGEDFIRMWKFYFSYCEGGFLARTTSTIHLVASKDQCRFSESH</sequence>
<dbReference type="Proteomes" id="UP000613743">
    <property type="component" value="Unassembled WGS sequence"/>
</dbReference>
<evidence type="ECO:0000313" key="8">
    <source>
        <dbReference type="Proteomes" id="UP000613743"/>
    </source>
</evidence>
<dbReference type="InterPro" id="IPR029063">
    <property type="entry name" value="SAM-dependent_MTases_sf"/>
</dbReference>
<dbReference type="PIRSF" id="PIRSF003085">
    <property type="entry name" value="CMAS"/>
    <property type="match status" value="1"/>
</dbReference>
<dbReference type="PANTHER" id="PTHR43667">
    <property type="entry name" value="CYCLOPROPANE-FATTY-ACYL-PHOSPHOLIPID SYNTHASE"/>
    <property type="match status" value="1"/>
</dbReference>
<protein>
    <submittedName>
        <fullName evidence="7">Cyclopropane-fatty-acyl-phospholipid synthase</fullName>
    </submittedName>
</protein>
<dbReference type="AlphaFoldDB" id="A0A917N6W4"/>
<feature type="active site" evidence="6">
    <location>
        <position position="388"/>
    </location>
</feature>
<organism evidence="7 8">
    <name type="scientific">Shewanella gelidii</name>
    <dbReference type="NCBI Taxonomy" id="1642821"/>
    <lineage>
        <taxon>Bacteria</taxon>
        <taxon>Pseudomonadati</taxon>
        <taxon>Pseudomonadota</taxon>
        <taxon>Gammaproteobacteria</taxon>
        <taxon>Alteromonadales</taxon>
        <taxon>Shewanellaceae</taxon>
        <taxon>Shewanella</taxon>
    </lineage>
</organism>
<dbReference type="GO" id="GO:0032259">
    <property type="term" value="P:methylation"/>
    <property type="evidence" value="ECO:0007669"/>
    <property type="project" value="UniProtKB-KW"/>
</dbReference>
<dbReference type="InterPro" id="IPR050723">
    <property type="entry name" value="CFA/CMAS"/>
</dbReference>
<dbReference type="GO" id="GO:0008168">
    <property type="term" value="F:methyltransferase activity"/>
    <property type="evidence" value="ECO:0007669"/>
    <property type="project" value="UniProtKB-KW"/>
</dbReference>
<keyword evidence="8" id="KW-1185">Reference proteome</keyword>
<dbReference type="GO" id="GO:0008610">
    <property type="term" value="P:lipid biosynthetic process"/>
    <property type="evidence" value="ECO:0007669"/>
    <property type="project" value="InterPro"/>
</dbReference>
<dbReference type="EMBL" id="BMPZ01000001">
    <property type="protein sequence ID" value="GGI69831.1"/>
    <property type="molecule type" value="Genomic_DNA"/>
</dbReference>
<name>A0A917N6W4_9GAMM</name>
<evidence type="ECO:0000256" key="6">
    <source>
        <dbReference type="PIRSR" id="PIRSR003085-1"/>
    </source>
</evidence>